<keyword evidence="2" id="KW-1185">Reference proteome</keyword>
<protein>
    <recommendedName>
        <fullName evidence="3">DUF5615 domain-containing protein</fullName>
    </recommendedName>
</protein>
<dbReference type="Proteomes" id="UP001549184">
    <property type="component" value="Unassembled WGS sequence"/>
</dbReference>
<proteinExistence type="predicted"/>
<comment type="caution">
    <text evidence="1">The sequence shown here is derived from an EMBL/GenBank/DDBJ whole genome shotgun (WGS) entry which is preliminary data.</text>
</comment>
<gene>
    <name evidence="1" type="ORF">ABIC75_002723</name>
</gene>
<evidence type="ECO:0000313" key="2">
    <source>
        <dbReference type="Proteomes" id="UP001549184"/>
    </source>
</evidence>
<evidence type="ECO:0000313" key="1">
    <source>
        <dbReference type="EMBL" id="MET3652987.1"/>
    </source>
</evidence>
<organism evidence="1 2">
    <name type="scientific">Dyella japonica</name>
    <dbReference type="NCBI Taxonomy" id="231455"/>
    <lineage>
        <taxon>Bacteria</taxon>
        <taxon>Pseudomonadati</taxon>
        <taxon>Pseudomonadota</taxon>
        <taxon>Gammaproteobacteria</taxon>
        <taxon>Lysobacterales</taxon>
        <taxon>Rhodanobacteraceae</taxon>
        <taxon>Dyella</taxon>
    </lineage>
</organism>
<sequence>MWRELEGSTDRLSPQEGTIEARARFLADDSFPSQAIDLLRSAGARVWTSADHGLAGETHQAHASYAREHQLSLLSCKPELLDLQGFPPSCNPPIFVFHFDGGSLNDMRRALRCLAPVLGSDRFGAGCRVEANASGWTEYHPRGDGTRLRHKHRLWHGKVQEWIGESCGLAGAG</sequence>
<reference evidence="1 2" key="1">
    <citation type="submission" date="2024-06" db="EMBL/GenBank/DDBJ databases">
        <title>Sorghum-associated microbial communities from plants grown in Nebraska, USA.</title>
        <authorList>
            <person name="Schachtman D."/>
        </authorList>
    </citation>
    <scope>NUCLEOTIDE SEQUENCE [LARGE SCALE GENOMIC DNA]</scope>
    <source>
        <strain evidence="1 2">1073</strain>
    </source>
</reference>
<dbReference type="RefSeq" id="WP_354014392.1">
    <property type="nucleotide sequence ID" value="NZ_JBEPMU010000004.1"/>
</dbReference>
<dbReference type="EMBL" id="JBEPMU010000004">
    <property type="protein sequence ID" value="MET3652987.1"/>
    <property type="molecule type" value="Genomic_DNA"/>
</dbReference>
<name>A0ABV2JVX9_9GAMM</name>
<evidence type="ECO:0008006" key="3">
    <source>
        <dbReference type="Google" id="ProtNLM"/>
    </source>
</evidence>
<accession>A0ABV2JVX9</accession>